<evidence type="ECO:0000259" key="14">
    <source>
        <dbReference type="PROSITE" id="PS52004"/>
    </source>
</evidence>
<dbReference type="CDD" id="cd02440">
    <property type="entry name" value="AdoMet_MTases"/>
    <property type="match status" value="1"/>
</dbReference>
<dbReference type="SMART" id="SM00826">
    <property type="entry name" value="PKS_DH"/>
    <property type="match status" value="2"/>
</dbReference>
<organism evidence="16 17">
    <name type="scientific">Micromonospora tulbaghiae</name>
    <dbReference type="NCBI Taxonomy" id="479978"/>
    <lineage>
        <taxon>Bacteria</taxon>
        <taxon>Bacillati</taxon>
        <taxon>Actinomycetota</taxon>
        <taxon>Actinomycetes</taxon>
        <taxon>Micromonosporales</taxon>
        <taxon>Micromonosporaceae</taxon>
        <taxon>Micromonospora</taxon>
    </lineage>
</organism>
<dbReference type="PROSITE" id="PS52004">
    <property type="entry name" value="KS3_2"/>
    <property type="match status" value="4"/>
</dbReference>
<keyword evidence="8" id="KW-0472">Membrane</keyword>
<dbReference type="InterPro" id="IPR020841">
    <property type="entry name" value="PKS_Beta-ketoAc_synthase_dom"/>
</dbReference>
<dbReference type="Pfam" id="PF02801">
    <property type="entry name" value="Ketoacyl-synt_C"/>
    <property type="match status" value="4"/>
</dbReference>
<dbReference type="Gene3D" id="3.10.129.110">
    <property type="entry name" value="Polyketide synthase dehydratase"/>
    <property type="match status" value="2"/>
</dbReference>
<dbReference type="SUPFAM" id="SSF51735">
    <property type="entry name" value="NAD(P)-binding Rossmann-fold domains"/>
    <property type="match status" value="5"/>
</dbReference>
<feature type="domain" description="Carrier" evidence="13">
    <location>
        <begin position="5528"/>
        <end position="5602"/>
    </location>
</feature>
<feature type="active site" description="Proton acceptor; for dehydratase activity" evidence="11">
    <location>
        <position position="2551"/>
    </location>
</feature>
<evidence type="ECO:0000256" key="1">
    <source>
        <dbReference type="ARBA" id="ARBA00001933"/>
    </source>
</evidence>
<dbReference type="InterPro" id="IPR029045">
    <property type="entry name" value="ClpP/crotonase-like_dom_sf"/>
</dbReference>
<evidence type="ECO:0000259" key="15">
    <source>
        <dbReference type="PROSITE" id="PS52019"/>
    </source>
</evidence>
<dbReference type="InterPro" id="IPR018201">
    <property type="entry name" value="Ketoacyl_synth_AS"/>
</dbReference>
<dbReference type="RefSeq" id="WP_120573731.1">
    <property type="nucleotide sequence ID" value="NZ_CP024087.1"/>
</dbReference>
<proteinExistence type="predicted"/>
<dbReference type="Pfam" id="PF09924">
    <property type="entry name" value="LPG_synthase_C"/>
    <property type="match status" value="1"/>
</dbReference>
<dbReference type="InterPro" id="IPR020806">
    <property type="entry name" value="PKS_PP-bd"/>
</dbReference>
<dbReference type="Proteomes" id="UP000267804">
    <property type="component" value="Chromosome"/>
</dbReference>
<dbReference type="GO" id="GO:0016829">
    <property type="term" value="F:lyase activity"/>
    <property type="evidence" value="ECO:0007669"/>
    <property type="project" value="InterPro"/>
</dbReference>
<evidence type="ECO:0000256" key="12">
    <source>
        <dbReference type="SAM" id="MobiDB-lite"/>
    </source>
</evidence>
<dbReference type="InterPro" id="IPR032821">
    <property type="entry name" value="PKS_assoc"/>
</dbReference>
<dbReference type="InterPro" id="IPR015424">
    <property type="entry name" value="PyrdxlP-dep_Trfase"/>
</dbReference>
<dbReference type="PANTHER" id="PTHR43775:SF37">
    <property type="entry name" value="SI:DKEY-61P9.11"/>
    <property type="match status" value="1"/>
</dbReference>
<evidence type="ECO:0000256" key="5">
    <source>
        <dbReference type="ARBA" id="ARBA00022679"/>
    </source>
</evidence>
<dbReference type="GO" id="GO:0004312">
    <property type="term" value="F:fatty acid synthase activity"/>
    <property type="evidence" value="ECO:0007669"/>
    <property type="project" value="TreeGrafter"/>
</dbReference>
<feature type="region of interest" description="Disordered" evidence="12">
    <location>
        <begin position="4245"/>
        <end position="4274"/>
    </location>
</feature>
<dbReference type="InterPro" id="IPR024320">
    <property type="entry name" value="LPG_synthase_C"/>
</dbReference>
<feature type="region of interest" description="C-terminal hotdog fold" evidence="11">
    <location>
        <begin position="131"/>
        <end position="276"/>
    </location>
</feature>
<dbReference type="PROSITE" id="PS52019">
    <property type="entry name" value="PKS_MFAS_DH"/>
    <property type="match status" value="2"/>
</dbReference>
<dbReference type="PROSITE" id="PS00012">
    <property type="entry name" value="PHOSPHOPANTETHEINE"/>
    <property type="match status" value="2"/>
</dbReference>
<dbReference type="InterPro" id="IPR001597">
    <property type="entry name" value="ArAA_b-elim_lyase/Thr_aldolase"/>
</dbReference>
<feature type="compositionally biased region" description="Low complexity" evidence="12">
    <location>
        <begin position="6045"/>
        <end position="6080"/>
    </location>
</feature>
<dbReference type="InterPro" id="IPR000073">
    <property type="entry name" value="AB_hydrolase_1"/>
</dbReference>
<dbReference type="Gene3D" id="3.90.226.10">
    <property type="entry name" value="2-enoyl-CoA Hydratase, Chain A, domain 1"/>
    <property type="match status" value="1"/>
</dbReference>
<evidence type="ECO:0000256" key="4">
    <source>
        <dbReference type="ARBA" id="ARBA00022553"/>
    </source>
</evidence>
<keyword evidence="7" id="KW-0663">Pyridoxal phosphate</keyword>
<dbReference type="Pfam" id="PF01212">
    <property type="entry name" value="Beta_elim_lyase"/>
    <property type="match status" value="1"/>
</dbReference>
<dbReference type="EMBL" id="CP024087">
    <property type="protein sequence ID" value="AYF27016.1"/>
    <property type="molecule type" value="Genomic_DNA"/>
</dbReference>
<dbReference type="CDD" id="cd06558">
    <property type="entry name" value="crotonase-like"/>
    <property type="match status" value="1"/>
</dbReference>
<dbReference type="Pfam" id="PF21089">
    <property type="entry name" value="PKS_DH_N"/>
    <property type="match status" value="1"/>
</dbReference>
<feature type="compositionally biased region" description="Low complexity" evidence="12">
    <location>
        <begin position="295"/>
        <end position="312"/>
    </location>
</feature>
<feature type="domain" description="PKS/mFAS DH" evidence="15">
    <location>
        <begin position="1"/>
        <end position="276"/>
    </location>
</feature>
<dbReference type="InterPro" id="IPR009081">
    <property type="entry name" value="PP-bd_ACP"/>
</dbReference>
<feature type="domain" description="Ketosynthase family 3 (KS3)" evidence="14">
    <location>
        <begin position="4839"/>
        <end position="5249"/>
    </location>
</feature>
<dbReference type="Gene3D" id="1.10.1200.10">
    <property type="entry name" value="ACP-like"/>
    <property type="match status" value="6"/>
</dbReference>
<dbReference type="PRINTS" id="PR00111">
    <property type="entry name" value="ABHYDROLASE"/>
</dbReference>
<dbReference type="Pfam" id="PF00561">
    <property type="entry name" value="Abhydrolase_1"/>
    <property type="match status" value="1"/>
</dbReference>
<dbReference type="PROSITE" id="PS50075">
    <property type="entry name" value="CARRIER"/>
    <property type="match status" value="6"/>
</dbReference>
<dbReference type="InterPro" id="IPR013968">
    <property type="entry name" value="PKS_KR"/>
</dbReference>
<feature type="domain" description="Carrier" evidence="13">
    <location>
        <begin position="3554"/>
        <end position="3627"/>
    </location>
</feature>
<evidence type="ECO:0000313" key="16">
    <source>
        <dbReference type="EMBL" id="AYF27016.1"/>
    </source>
</evidence>
<feature type="region of interest" description="Disordered" evidence="12">
    <location>
        <begin position="6045"/>
        <end position="6095"/>
    </location>
</feature>
<dbReference type="Gene3D" id="3.40.50.1820">
    <property type="entry name" value="alpha/beta hydrolase"/>
    <property type="match status" value="1"/>
</dbReference>
<dbReference type="InterPro" id="IPR050091">
    <property type="entry name" value="PKS_NRPS_Biosynth_Enz"/>
</dbReference>
<feature type="domain" description="Carrier" evidence="13">
    <location>
        <begin position="5605"/>
        <end position="5678"/>
    </location>
</feature>
<feature type="domain" description="Ketosynthase family 3 (KS3)" evidence="14">
    <location>
        <begin position="3675"/>
        <end position="4094"/>
    </location>
</feature>
<feature type="compositionally biased region" description="Pro residues" evidence="12">
    <location>
        <begin position="5383"/>
        <end position="5393"/>
    </location>
</feature>
<dbReference type="InterPro" id="IPR029063">
    <property type="entry name" value="SAM-dependent_MTases_sf"/>
</dbReference>
<dbReference type="SUPFAM" id="SSF47336">
    <property type="entry name" value="ACP-like"/>
    <property type="match status" value="6"/>
</dbReference>
<dbReference type="GO" id="GO:0006633">
    <property type="term" value="P:fatty acid biosynthetic process"/>
    <property type="evidence" value="ECO:0007669"/>
    <property type="project" value="InterPro"/>
</dbReference>
<dbReference type="GO" id="GO:0071770">
    <property type="term" value="P:DIM/DIP cell wall layer assembly"/>
    <property type="evidence" value="ECO:0007669"/>
    <property type="project" value="TreeGrafter"/>
</dbReference>
<dbReference type="GO" id="GO:0005886">
    <property type="term" value="C:plasma membrane"/>
    <property type="evidence" value="ECO:0007669"/>
    <property type="project" value="TreeGrafter"/>
</dbReference>
<feature type="region of interest" description="Disordered" evidence="12">
    <location>
        <begin position="4317"/>
        <end position="4340"/>
    </location>
</feature>
<dbReference type="InterPro" id="IPR014030">
    <property type="entry name" value="Ketoacyl_synth_N"/>
</dbReference>
<dbReference type="Gene3D" id="3.30.70.3290">
    <property type="match status" value="1"/>
</dbReference>
<dbReference type="InterPro" id="IPR049552">
    <property type="entry name" value="PKS_DH_N"/>
</dbReference>
<dbReference type="FunFam" id="3.40.47.10:FF:000019">
    <property type="entry name" value="Polyketide synthase type I"/>
    <property type="match status" value="3"/>
</dbReference>
<feature type="active site" description="Proton donor; for dehydratase activity" evidence="11">
    <location>
        <position position="192"/>
    </location>
</feature>
<dbReference type="SMART" id="SM01294">
    <property type="entry name" value="PKS_PP_betabranch"/>
    <property type="match status" value="5"/>
</dbReference>
<dbReference type="Pfam" id="PF08242">
    <property type="entry name" value="Methyltransf_12"/>
    <property type="match status" value="1"/>
</dbReference>
<feature type="region of interest" description="C-terminal hotdog fold" evidence="11">
    <location>
        <begin position="2636"/>
        <end position="2762"/>
    </location>
</feature>
<dbReference type="NCBIfam" id="NF005496">
    <property type="entry name" value="PRK07110.1"/>
    <property type="match status" value="1"/>
</dbReference>
<evidence type="ECO:0000313" key="17">
    <source>
        <dbReference type="Proteomes" id="UP000267804"/>
    </source>
</evidence>
<protein>
    <submittedName>
        <fullName evidence="16">Beta-ketoacyl synthase</fullName>
    </submittedName>
</protein>
<feature type="active site" description="Proton acceptor; for dehydratase activity" evidence="11">
    <location>
        <position position="20"/>
    </location>
</feature>
<evidence type="ECO:0000256" key="11">
    <source>
        <dbReference type="PROSITE-ProRule" id="PRU01363"/>
    </source>
</evidence>
<dbReference type="SUPFAM" id="SSF53474">
    <property type="entry name" value="alpha/beta-Hydrolases"/>
    <property type="match status" value="1"/>
</dbReference>
<dbReference type="GO" id="GO:0003857">
    <property type="term" value="F:(3S)-3-hydroxyacyl-CoA dehydrogenase (NAD+) activity"/>
    <property type="evidence" value="ECO:0007669"/>
    <property type="project" value="UniProtKB-EC"/>
</dbReference>
<feature type="region of interest" description="N-terminal hotdog fold" evidence="11">
    <location>
        <begin position="1"/>
        <end position="117"/>
    </location>
</feature>
<dbReference type="InterPro" id="IPR057326">
    <property type="entry name" value="KR_dom"/>
</dbReference>
<dbReference type="PANTHER" id="PTHR43775">
    <property type="entry name" value="FATTY ACID SYNTHASE"/>
    <property type="match status" value="1"/>
</dbReference>
<accession>A0A386WF34</accession>
<dbReference type="GO" id="GO:0031177">
    <property type="term" value="F:phosphopantetheine binding"/>
    <property type="evidence" value="ECO:0007669"/>
    <property type="project" value="InterPro"/>
</dbReference>
<dbReference type="Pfam" id="PF08659">
    <property type="entry name" value="KR"/>
    <property type="match status" value="3"/>
</dbReference>
<feature type="domain" description="Ketosynthase family 3 (KS3)" evidence="14">
    <location>
        <begin position="852"/>
        <end position="1272"/>
    </location>
</feature>
<feature type="region of interest" description="Disordered" evidence="12">
    <location>
        <begin position="1798"/>
        <end position="1817"/>
    </location>
</feature>
<dbReference type="Gene3D" id="3.40.50.150">
    <property type="entry name" value="Vaccinia Virus protein VP39"/>
    <property type="match status" value="1"/>
</dbReference>
<dbReference type="GO" id="GO:0004315">
    <property type="term" value="F:3-oxoacyl-[acyl-carrier-protein] synthase activity"/>
    <property type="evidence" value="ECO:0007669"/>
    <property type="project" value="InterPro"/>
</dbReference>
<dbReference type="InterPro" id="IPR016039">
    <property type="entry name" value="Thiolase-like"/>
</dbReference>
<dbReference type="SMART" id="SM00823">
    <property type="entry name" value="PKS_PP"/>
    <property type="match status" value="6"/>
</dbReference>
<name>A0A386WF34_9ACTN</name>
<dbReference type="Gene3D" id="3.40.640.10">
    <property type="entry name" value="Type I PLP-dependent aspartate aminotransferase-like (Major domain)"/>
    <property type="match status" value="1"/>
</dbReference>
<dbReference type="SMART" id="SM00822">
    <property type="entry name" value="PKS_KR"/>
    <property type="match status" value="3"/>
</dbReference>
<feature type="domain" description="Ketosynthase family 3 (KS3)" evidence="14">
    <location>
        <begin position="2003"/>
        <end position="2406"/>
    </location>
</feature>
<dbReference type="Pfam" id="PF22621">
    <property type="entry name" value="CurL-like_PKS_C"/>
    <property type="match status" value="1"/>
</dbReference>
<dbReference type="InterPro" id="IPR020807">
    <property type="entry name" value="PKS_DH"/>
</dbReference>
<evidence type="ECO:0000256" key="8">
    <source>
        <dbReference type="ARBA" id="ARBA00022989"/>
    </source>
</evidence>
<dbReference type="InterPro" id="IPR015421">
    <property type="entry name" value="PyrdxlP-dep_Trfase_major"/>
</dbReference>
<dbReference type="GO" id="GO:0005737">
    <property type="term" value="C:cytoplasm"/>
    <property type="evidence" value="ECO:0007669"/>
    <property type="project" value="TreeGrafter"/>
</dbReference>
<evidence type="ECO:0000256" key="9">
    <source>
        <dbReference type="ARBA" id="ARBA00023268"/>
    </source>
</evidence>
<dbReference type="InterPro" id="IPR029058">
    <property type="entry name" value="AB_hydrolase_fold"/>
</dbReference>
<dbReference type="Pfam" id="PF14765">
    <property type="entry name" value="PS-DH"/>
    <property type="match status" value="2"/>
</dbReference>
<dbReference type="GO" id="GO:0006520">
    <property type="term" value="P:amino acid metabolic process"/>
    <property type="evidence" value="ECO:0007669"/>
    <property type="project" value="InterPro"/>
</dbReference>
<evidence type="ECO:0000256" key="7">
    <source>
        <dbReference type="ARBA" id="ARBA00022898"/>
    </source>
</evidence>
<feature type="compositionally biased region" description="Low complexity" evidence="12">
    <location>
        <begin position="5418"/>
        <end position="5432"/>
    </location>
</feature>
<dbReference type="SUPFAM" id="SSF53383">
    <property type="entry name" value="PLP-dependent transferases"/>
    <property type="match status" value="1"/>
</dbReference>
<dbReference type="CDD" id="cd08953">
    <property type="entry name" value="KR_2_SDR_x"/>
    <property type="match status" value="2"/>
</dbReference>
<feature type="compositionally biased region" description="Low complexity" evidence="12">
    <location>
        <begin position="1970"/>
        <end position="2000"/>
    </location>
</feature>
<feature type="compositionally biased region" description="Basic and acidic residues" evidence="12">
    <location>
        <begin position="4261"/>
        <end position="4270"/>
    </location>
</feature>
<feature type="compositionally biased region" description="Basic and acidic residues" evidence="12">
    <location>
        <begin position="5480"/>
        <end position="5496"/>
    </location>
</feature>
<dbReference type="InterPro" id="IPR042104">
    <property type="entry name" value="PKS_dehydratase_sf"/>
</dbReference>
<feature type="compositionally biased region" description="Low complexity" evidence="12">
    <location>
        <begin position="5442"/>
        <end position="5464"/>
    </location>
</feature>
<feature type="domain" description="Carrier" evidence="13">
    <location>
        <begin position="310"/>
        <end position="387"/>
    </location>
</feature>
<dbReference type="Gene3D" id="1.10.1240.100">
    <property type="match status" value="3"/>
</dbReference>
<evidence type="ECO:0000259" key="13">
    <source>
        <dbReference type="PROSITE" id="PS50075"/>
    </source>
</evidence>
<keyword evidence="4" id="KW-0597">Phosphoprotein</keyword>
<sequence>MADVQSRFRLTHDDFVMRNHRLHEVSVLPGVVFFDLVYRTAVAAGWDHRRLCVRDTVLAEAIVTTDGFDREVVLTVGEQRDAGRPFTVRSRWLRGDDPVSGWHDNAHGLVCFTDEPVPPPLDLAALRAAADRHDDVDVLYQRAVRENIRHGPAMRCRGTLHIGGGALLADLTREQHPGATAAGFHLHPASLDASTLAGFGQVEMPTDDPFVPMFVREFRAPEALPPTCHVHVPRPERLAPSGDVITTDYTIRDAHGRFLAGFTGLTCKRIRESGLVRRLLADVSADAAPARPATGSSATAPGQPAASPPGAANGFTDTLRAAVADMLGRPPAEVATGAGFYDLGFDSVALLRLTERVEHLVGRKLYPTLLFEHTTIDALAAHLSTGPAPAVPPSPDAPVADAAPAPAVPEPAVLSFVDAWVPADPAPPAARTPEALVVGGVLPAGLAAAHVDSVDRLRDVPDLPPAVVLLTGDPAADLWRAATALVDAGPRDLLVVHAGEPTAEQAATAALARTVTAEVPGLRCRFVQVEHARDLAAAVRAELRAADAEPEVRYVGGRRLVRRWHEVDLAVEATGGEPFRDGGVYLVTGGSGGLAAVLATHLARRHRARIALLSRTAPSAALVDRCRAAGAEVHVAIADVTDAAAVDAAVAGVRERFGRIDGVLHCAGVTRDGLFFRGDPGDLAAVAAPKLDGLRHVDAATAGDALDFLVAFSSASADVANPGQAAYAYANAGLRHVGRRGRGRTVVIGWPYWAEGGMRAPADALRRSTERTGQEPMPTGTALGVLRDVLRGPYDAVLVLHGQADRLRELVPAAGEAAGESVTVPGPAVLSDRGPAVGDSAAGVPAMGEPADDPVAVVGVAGRYPGADDLDAFWRNLAGGVDAITEVPAGRWDHAALFDPEKGTPGRTYGRWGGFLDGVDRFAPAFFGVSRRDAERMDPQERLFLTTCWHALENAGHPPESLRGEVVGVYAGVMWNHYQLVGGATDGVAPTAMHCAIANRVSHTFDLTGPSLAVDTACSSSLTAVHLAVESIRRGECTLALAGGVNVTVHPQKYLQLAQGQWLSTDGRCRAFGADGTGYVPGEGVGAVLLKPLSRALADGDHVYGVIRATSVNHTGRTAGATVPSPGSQAALVRAALESAGWTPATVGYVEAHGTGTALGDPIEVEGLRQAFDGADLPAGACAIGSVKSNIGHLEGAAGIAGLTKVLLQLRHRALVPSLHAGELNPHIDFAAVPLRVQRTLEPWTPPPGVPRRAGVSAFGAGGTNAHVLVEEFAPAAAPAPDGPALVVLSAPTAGTLRAYAGAMAAGLPASTGPTAAVADLLGVPEEALEPSATLGDLGLDPARLADLVGVEAIGRLNVATRLDELAGDRGVRDIAYTTQVGRAPQAVRIAVVTSGTDALRTALERFARGEDTADVVTTGAPATGDPVAAFRAGDLHEVARHWVGGGAVDWSACYPDGHPRRVPLPTCPLPEEPCWLGGWDAARAGTPVAGTAGTPVTRADAHVADAVEVGTQAARTGSVDAVRAGTGGGDVAPAAGPPPAADGDVVVPDGPELEFRVLDQGVALVSMRAPMFTDGLLAALGDTFAEIERRDDVRAVVITGHGSVFSMGGTPEALRALAEGEGTFTDAALVYEGILRCTRPVVTAAAGHASGGGLAFACYGDVVVLGDTSVYSANFTRYGFTPGMGATYILEQRLGAALAAEMMLTGRSMTGAELSRRGAGVAVLPPHEVVPAALDLARSMADKPPAVIRSLKNELAGRILDRLPDVIASEVRMHGNVLGAESAALVREHFTKVDEFRSRATPAAQPEPGPDDGTVSDAVTEIVGALLYLRPDEVLPSRTFADLGLDSIGAVELVRDLNRRFGTDLDSAAVYDHPTVPDLARAVRRNLAESASLRAQATAPPAPSVVDEPVPPAAVPPPLVLTAPAAAPGSAPTPGNAPATASEPPPLTFAVRPPSVSPSHAEPAPTGMPASAATLLPASTAGPAPAPAAAAAPAPDTSPDAPTAIAVIGMAGRFPDAPDLDTFWDNLAAGRSAIREVPPDRWDLTELYDPDPAVPGRTRSRWAALLDDVDAFDAGLFRVSPLEAEAMDPQQRIFLEQAWAALEDAGYAGRPMRCGVFVGCGAGDYPRLLERHGRGDTSEAFLGGASSILPARIAYLLDLTGPTMAIDTACSSSLTAVHLACESLRSGDCDTALAGGVAVMCTPQMQVWTSQTGMLSPTGRCLPFDAAADGIVLGEGVGVVVLKRLDRALADGDHVHGVILAGGVNGDGRTNGITAPSAVSQARLLREVHARAGVEVGYVETHGTGTALGDPIEVKALAQVVGPHCRIGSVKANIGHTTMAAGVAGLIKVLLSLRHRQLPPTPHATEPIPGLPVVRELTGWHDDRLVAGVSSFGFSGTNCHLVVAEAPAPSASTGTGPVVVPISARTASALRDLTDRLAERLRTEPADVHDVAATLARGRAHLAVRAAFVASDTADLVRQLAGGPPAPDAPNDLVALAERWVAGADVDWTAMPAGRRVPLPTYPFARDRFWTGRDRRETALTPADPLVADHTLHGVPVLPGAAFLRQATAGGSARAADVTWLRPVVVTGPVTAVVTRDDRITLTVGGAPHAVATRRAADPVPPGRVDLASVEARCPGRRPVDDLYAGFARAGLRYGPSFRVLTELRLGAGEALGTLTADGDVQLLDGALQAIAGVADPADRMLVPFAVESVFVADRLPTSARVHVVRRNGGRFDVVVTDLTGDVRARLDGVALRPYDPSGATPSAAESRPVVPAPPAAGEPDLLYVPAWRPAGAPSGAPPAGRALAVHTPGDAALAAALGADDTLPLGELPTGRYDTVYVLARTADPAAPPHDDTATLDAFRLLRRLLDLGADRGPLTLTLVVSGVAGLPGEPVHPHAAGLAGLASAIAAEYPQWRVTCVDAGPGDTTPAEAIRREHGTDRFVALRGDRRLVRRLEPVAGPPGAAPLRDGGVYLVVGGTGGIGFEVSRHLARTRRARLVWLGRSPEDERIRSLVTQIEALGGQAVYLRADVTDAVAVRRAVAEARQRFGPVDGAFHAALVLRDRALSAMDEAAFTEVLRPKVAGVGVLADALAGEPLDFLALFSSALSFAPAPGQANYAAASTFEDAYGLALHRRGQPVRVVNWGWWGSVGVVADPGYAARFAALGIGSIEPAEGVAALERILAGPHPQVAVLKGTRDGLAALGVHPSVPAADAAVTAVSGPPATGGAAGDTDPSLDRSSAAFRTLDGLARDLLRDRLRDRPAPASGPLAAAVAAAVSAPPAGLSTAGVLARHPDLAPHVALLARCVDALPGVLDGRTSPTEVLFPGGSTDLVAAVYRGQRAADFYHRLVAAEAAAVLDRTDGPGRVLEIGAGTGAGSAFVLDACPGVRYDFTDLSTAFLREAEDRFGGRHPGLRFGVLDIEREPDGQGFAAGSYDVVLATNVLHATADVVRSLRHARSLLRPGGVLLLNEVTRASDFLTATFGLLPGWWRFTDAHRRLPHSPLLSPAGWRAALAEAGLTGRILGMPGVPGDEQEQCVLVATAGAPPVDRVPVRAARDYVRAVFAEVLKYRPDQLDDDVTFDNFGVDSLVGQHLVRRFSADLGDLPATLLFEHLTIEQLADHLARERPGPLAAVLGAPAVEAVPAPVHPAEPERPAAPVAPAVPAVPALAARGDADAIAVVGLAGRYPGAPDLERFWQNLVTGTTSISEVPPERWDWREHFDPRRGRPGHTYSRWAGFLTDVDRFDPGFFGILPKDAAAMDPQERLFLETVWLMLEDAGALGGVLPRDTGVFVGTMYGSYGRIAAAQGWPEGRYTDGHSAYWSIANRVSYTLDLTGPSFAVDSACSSSLTAVHLACESLRRGECSAAVAGGVNLVLHPAHLIALSSMTMLSADGACKVFDERADGFVPGEGVGAVLLKPLSAALRDGDRIWGVIEGGFVNAGGRTAGYTVPNPTAQADLVVRALAAAGVTPGDVGYLEAHGTGTALGDPIEIAGLGRALGAGLPDGRRIPVGSVKANIGHLEGAAGIAGLTKVLLQLAHGTIAPCANLSAVNSRIDLSGSFLLPTSAQPWTAPRRAGVSSFGAGGANAHLVVREHPAPTPAPVRPGPHVVVLSARTPEQLRTLTAAVADLVERTRPRLDQLAYSTQVGRAEFDHRLAVVVSDVDELVRRLRAGEVTTGTAGTDPLFDGDGGAEIAADLLRRGRLDQSAKLWVRGVPVDWAARWPVRPGRVSLPPYPFDRQRLWLPEPAGTARPPAPPSVPDGDRIADGRDVSPSPAVTEAVARANAVPEAAVPENAVPVKTVPGSVVPGSVAAETAARETGVPWTGVSETGVPGTGAPESDPCVYLRPQWRAEPPPQGGRPPARIRVVGEGPTFGGRHDQADPDVVVVHLPARAGGLADEVRESLHTVLRTAVEVLTPDPAAPLRIVVGCPDERPAYTAVTAALRTLALEHSGFSGAVVRGGVTAEADLWHVSGPPEQRVDDVRWSGGVREVRRMVPFRPGPAVRRTGGVYVVVGGTGAVGRHLAVHLAATRAPSAVVLVGRTAPADDTFAFVRADVTVESDVRGAVAEIRRRYGRIDGVVHAAGVHDDARALTKPAAAVDAVLAPKVFGLRHLVDALGPEPLEFLALCSSIAGRTGNLGQVDYAYANAFLDEFAAGRPGTVSVCWPLWADGGMAVDDATRRLFARRWGSAPLPTAEAVRAFDRVVSGTEPVVAVQRPADVAPEVPQSGPDPELDLDAELRALAAGFLLVEPDEVDPDIQLLDLGFDSISLTGLVNETNERFGVDLLPTVLYEHPTLAAFGAYLRTVLPARPAPATVDAGRAADRPGADAAEPAADLPADAVAVVGMAGVLPGSPDLDAFWRHLAAGDDLVRPVPADRTDLLADPATAGVRAGFLDDVRSFDADLFGIAPREAALMDPQQRLFLQTAWQAVADAGYRPADLAGTDTGIFVGVSACDYDDLLRAHDVPVEAHTASGLADCILANRVSYLLDLRGPSEAVDTACSSSLVAVHRAVRALLAGECSTALAGGVNVLLSPGLFVAFQSSGMLSADGRCKTFDASADGYGRGEGCGVVLLKPLRAAVADGDQVIAVIRGSAVNHAGRGPSLTAPNPQAQAQVVSRAYRAGGVDPADVSYIEAHGTGTRLGDPIEIEGLKKAFEGVDATIAVGTVKTNIGHLEAAAGIAGLLKVLLSLRHERLPRTLHQHRRNPYLRLDGTPFTVLDRDVPWTGDRVAGVSSFGFGGTNAHVVVQSPPPLPASPAPGPWRLVLSASGPAALAEYRRRVADHLAEGADLARATYTLQVGRDALAHRFAAVVADAAEAVAVLRGDAPARLDAETETWLAGGDVDWAATWEHRPARISVPAPPLAARPFWFDEGPARAVAPSRPAPAEPPAPRVPAERPAPVRRTAADRIVLRDPSALRRNGAGRRATAGAGAVNGGHTPNGAAPVGVLARPAGAGPAATAPPAAAAPPAAPARTSPAQPHEHVDRPDPAEPRGLVEPHGPAEQPRRAGRPAVAVAQEPAGTVPAAPAEVAEAVRDCVARVLGADRTEITADRAFADLGLDSIFRMELARLVVATFDVEITAADLYEHDTVEAVAALVAAGTRAPRPAAPGDGVEEIVAGVLERPVEPGRTFADSGLTSFDMLRVVGALEQRYGALPKTLLFDHPTMADLTAFLAGRSAGTGVRTEPGTGPRATGRTIESGAEVDGEPVVVRKRTLPGRPALRDLLADLDRRHAKEGGLAGRDIAPYAFVDSARAGYVNFSVRGDDVFAWSFVGHHDHFHDLVAEWIAWARRHGLRPNFLSLAHLTEVAGEPVTATPFGAVQRLTDLASFTVRGGRMQRLRSLLHRFERAGDCRIEEYRAGASPETDRQIVGLIDSWGRRKQMVNPYVGVVREEIGGGTLDPRHRVFLTRVDDVLVNAVIVTRIPSARGYLLDLEFYADEMPAGGLEWAIVRIIELTAAEGCTSFSFGASFGVAITESPNADPAVADALAELHSVGVFGPGNFQFKNKFRPENTPIYLCQPATGDRTSVTDIILMIANPDLVDGAPAGPAPSSDAAAATPPRATAPPESAVPSGAAAPPADAGPPPDPALRPGRADLLAGHGYNALALPTELVPFDLLTDSWAERADGFVAARTRLLAERPAPPELTAHDWLPMPEVVPTRSGRAAEELLCRCHPGPRGVVLHAAAFPTWLSTLADLGYEPVAVGIGRLDPETIEAFAAELTRRAPGSVSFVVVEAASNAAGGVPVEPAALRELRRVTAAHGVPLVLDASRVVDNAVQLAGPGGDPWTVVRDMLAVADTATLSLSKDFGVTAGGLVATRDPELAARLREHVARRGAEVDRATRMTLRAALADRDGVTELVRRRVAAVAVLRDGLRAAGLPVVDVDGAHCVLLDLARMPGLAGQEHPTMSGLAWLYTGAGVRGGPHLAVGGPLAGTVRLAVPVGFGPGDAEAVVAAVAALTAAPGEVPELVTGGIRTAGEAARAVYQPADRVPEDVRQALRDQAPADDNGTVLREHQPAVRRRVVPVAGAQVEVFTAGDGPPLLLAHPFNIGAGVFARQFEALAGRYRVISVHHPGVGASTASADLTLDGIAALQLRVLREIGVDGPVHVAGASFGGLVALTFALNHPEDTASLILLGSSYKIGNRVGEINRLAVVAAQDLDRTIEGSGADRLRHERAAVEALLLRCESMDPQTGLRYLDVFAARPDLRDRLGELDLPALVVQGRHDTVIPSETARLLHQGIRGARYEEIGDAGHFPYLTSPQECNRILTDFLRGAGGEGS</sequence>
<feature type="compositionally biased region" description="Low complexity" evidence="12">
    <location>
        <begin position="1925"/>
        <end position="1943"/>
    </location>
</feature>
<dbReference type="InterPro" id="IPR014031">
    <property type="entry name" value="Ketoacyl_synth_C"/>
</dbReference>
<dbReference type="SUPFAM" id="SSF53335">
    <property type="entry name" value="S-adenosyl-L-methionine-dependent methyltransferases"/>
    <property type="match status" value="1"/>
</dbReference>
<dbReference type="KEGG" id="mtua:CSH63_06150"/>
<dbReference type="Gene3D" id="3.40.50.720">
    <property type="entry name" value="NAD(P)-binding Rossmann-like Domain"/>
    <property type="match status" value="3"/>
</dbReference>
<comment type="catalytic activity">
    <reaction evidence="10">
        <text>a (3S)-3-hydroxyacyl-CoA + NAD(+) = a 3-oxoacyl-CoA + NADH + H(+)</text>
        <dbReference type="Rhea" id="RHEA:22432"/>
        <dbReference type="ChEBI" id="CHEBI:15378"/>
        <dbReference type="ChEBI" id="CHEBI:57318"/>
        <dbReference type="ChEBI" id="CHEBI:57540"/>
        <dbReference type="ChEBI" id="CHEBI:57945"/>
        <dbReference type="ChEBI" id="CHEBI:90726"/>
        <dbReference type="EC" id="1.1.1.35"/>
    </reaction>
</comment>
<comment type="cofactor">
    <cofactor evidence="1">
        <name>pyridoxal 5'-phosphate</name>
        <dbReference type="ChEBI" id="CHEBI:597326"/>
    </cofactor>
</comment>
<dbReference type="PROSITE" id="PS00606">
    <property type="entry name" value="KS3_1"/>
    <property type="match status" value="4"/>
</dbReference>
<gene>
    <name evidence="16" type="ORF">CSH63_06150</name>
</gene>
<feature type="region of interest" description="Disordered" evidence="12">
    <location>
        <begin position="1925"/>
        <end position="2000"/>
    </location>
</feature>
<evidence type="ECO:0000256" key="2">
    <source>
        <dbReference type="ARBA" id="ARBA00004141"/>
    </source>
</evidence>
<feature type="domain" description="PKS/mFAS DH" evidence="15">
    <location>
        <begin position="2511"/>
        <end position="2762"/>
    </location>
</feature>
<dbReference type="InterPro" id="IPR001753">
    <property type="entry name" value="Enoyl-CoA_hydra/iso"/>
</dbReference>
<dbReference type="Pfam" id="PF00378">
    <property type="entry name" value="ECH_1"/>
    <property type="match status" value="1"/>
</dbReference>
<dbReference type="InterPro" id="IPR015422">
    <property type="entry name" value="PyrdxlP-dep_Trfase_small"/>
</dbReference>
<keyword evidence="5" id="KW-0808">Transferase</keyword>
<dbReference type="InterPro" id="IPR036291">
    <property type="entry name" value="NAD(P)-bd_dom_sf"/>
</dbReference>
<keyword evidence="6" id="KW-0812">Transmembrane</keyword>
<evidence type="ECO:0000256" key="10">
    <source>
        <dbReference type="ARBA" id="ARBA00049556"/>
    </source>
</evidence>
<feature type="region of interest" description="N-terminal hotdog fold" evidence="11">
    <location>
        <begin position="2511"/>
        <end position="2626"/>
    </location>
</feature>
<feature type="domain" description="Carrier" evidence="13">
    <location>
        <begin position="1814"/>
        <end position="1888"/>
    </location>
</feature>
<feature type="region of interest" description="Disordered" evidence="12">
    <location>
        <begin position="5377"/>
        <end position="5517"/>
    </location>
</feature>
<evidence type="ECO:0000256" key="6">
    <source>
        <dbReference type="ARBA" id="ARBA00022692"/>
    </source>
</evidence>
<feature type="region of interest" description="Disordered" evidence="12">
    <location>
        <begin position="288"/>
        <end position="314"/>
    </location>
</feature>
<dbReference type="SUPFAM" id="SSF53901">
    <property type="entry name" value="Thiolase-like"/>
    <property type="match status" value="4"/>
</dbReference>
<dbReference type="Gene3D" id="3.90.1150.10">
    <property type="entry name" value="Aspartate Aminotransferase, domain 1"/>
    <property type="match status" value="1"/>
</dbReference>
<dbReference type="SMART" id="SM00825">
    <property type="entry name" value="PKS_KS"/>
    <property type="match status" value="4"/>
</dbReference>
<dbReference type="InterPro" id="IPR036736">
    <property type="entry name" value="ACP-like_sf"/>
</dbReference>
<dbReference type="InterPro" id="IPR006162">
    <property type="entry name" value="Ppantetheine_attach_site"/>
</dbReference>
<dbReference type="CDD" id="cd00833">
    <property type="entry name" value="PKS"/>
    <property type="match status" value="4"/>
</dbReference>
<keyword evidence="3" id="KW-0596">Phosphopantetheine</keyword>
<evidence type="ECO:0000256" key="3">
    <source>
        <dbReference type="ARBA" id="ARBA00022450"/>
    </source>
</evidence>
<dbReference type="InterPro" id="IPR049900">
    <property type="entry name" value="PKS_mFAS_DH"/>
</dbReference>
<feature type="active site" description="Proton donor; for dehydratase activity" evidence="11">
    <location>
        <position position="2686"/>
    </location>
</feature>
<comment type="subcellular location">
    <subcellularLocation>
        <location evidence="2">Membrane</location>
        <topology evidence="2">Multi-pass membrane protein</topology>
    </subcellularLocation>
</comment>
<feature type="domain" description="Carrier" evidence="13">
    <location>
        <begin position="4731"/>
        <end position="4808"/>
    </location>
</feature>
<dbReference type="SUPFAM" id="SSF52096">
    <property type="entry name" value="ClpP/crotonase"/>
    <property type="match status" value="1"/>
</dbReference>
<keyword evidence="8" id="KW-1133">Transmembrane helix</keyword>
<dbReference type="InterPro" id="IPR049551">
    <property type="entry name" value="PKS_DH_C"/>
</dbReference>
<reference evidence="16 17" key="1">
    <citation type="submission" date="2017-10" db="EMBL/GenBank/DDBJ databases">
        <title>Integration of genomic and chemical information greatly accelerates assignment of the full stereostructure of myelolactone, a potent inhibitor of myeloma from a marine-derived Micromonospora.</title>
        <authorList>
            <person name="Kim M.C."/>
            <person name="Machado H."/>
            <person name="Jensen P.R."/>
            <person name="Fenical W."/>
        </authorList>
    </citation>
    <scope>NUCLEOTIDE SEQUENCE [LARGE SCALE GENOMIC DNA]</scope>
    <source>
        <strain evidence="16 17">CNY-010</strain>
    </source>
</reference>
<dbReference type="Gene3D" id="3.40.47.10">
    <property type="match status" value="4"/>
</dbReference>
<keyword evidence="9" id="KW-0511">Multifunctional enzyme</keyword>
<dbReference type="Pfam" id="PF00109">
    <property type="entry name" value="ketoacyl-synt"/>
    <property type="match status" value="4"/>
</dbReference>
<dbReference type="Pfam" id="PF00550">
    <property type="entry name" value="PP-binding"/>
    <property type="match status" value="6"/>
</dbReference>
<dbReference type="Pfam" id="PF16197">
    <property type="entry name" value="KAsynt_C_assoc"/>
    <property type="match status" value="3"/>
</dbReference>
<dbReference type="InterPro" id="IPR013217">
    <property type="entry name" value="Methyltransf_12"/>
</dbReference>